<dbReference type="AlphaFoldDB" id="N1U9C5"/>
<dbReference type="EMBL" id="AHMI02000137">
    <property type="protein sequence ID" value="EMY14811.1"/>
    <property type="molecule type" value="Genomic_DNA"/>
</dbReference>
<protein>
    <submittedName>
        <fullName evidence="1">Uncharacterized protein</fullName>
    </submittedName>
</protein>
<dbReference type="Proteomes" id="UP000012249">
    <property type="component" value="Unassembled WGS sequence"/>
</dbReference>
<accession>N1U9C5</accession>
<proteinExistence type="predicted"/>
<reference evidence="1 2" key="1">
    <citation type="submission" date="2013-02" db="EMBL/GenBank/DDBJ databases">
        <authorList>
            <person name="Harkins D.M."/>
            <person name="Durkin A.S."/>
            <person name="Brinkac L.M."/>
            <person name="Haft D.H."/>
            <person name="Selengut J.D."/>
            <person name="Sanka R."/>
            <person name="DePew J."/>
            <person name="Purushe J."/>
            <person name="Haake D.A."/>
            <person name="Matsunaga J."/>
            <person name="Vinetz J.M."/>
            <person name="Sutton G.G."/>
            <person name="Nierman W.C."/>
            <person name="Fouts D.E."/>
        </authorList>
    </citation>
    <scope>NUCLEOTIDE SEQUENCE [LARGE SCALE GENOMIC DNA]</scope>
    <source>
        <strain evidence="1 2">Ecochallenge</strain>
    </source>
</reference>
<organism evidence="1 2">
    <name type="scientific">Leptospira weilii str. Ecochallenge</name>
    <dbReference type="NCBI Taxonomy" id="1049986"/>
    <lineage>
        <taxon>Bacteria</taxon>
        <taxon>Pseudomonadati</taxon>
        <taxon>Spirochaetota</taxon>
        <taxon>Spirochaetia</taxon>
        <taxon>Leptospirales</taxon>
        <taxon>Leptospiraceae</taxon>
        <taxon>Leptospira</taxon>
    </lineage>
</organism>
<comment type="caution">
    <text evidence="1">The sequence shown here is derived from an EMBL/GenBank/DDBJ whole genome shotgun (WGS) entry which is preliminary data.</text>
</comment>
<evidence type="ECO:0000313" key="1">
    <source>
        <dbReference type="EMBL" id="EMY14811.1"/>
    </source>
</evidence>
<sequence length="339" mass="39374">MNVKIFICLFLEILLLVYAVNAQPKDEALNDDLKRKVTEQVERIKTISEIFEWPSGICTWPSGEIPDPYPIFELEKIGMVSIPYLIPYLSDASPTQTKQTIKRKTMNYNFKIHTSIVTVNEYIACIISRIADHEFYLSRGKDDEGNDDDNGDSLRDSLDDPNKIREFQTQIADWYKKNKHRSLGERKLDDLDDVFHYNRLAAYSWLGQSKRKEYRLPLENKIKKLLKGEVNSSKDSEMVECARALSQIGDPKSTAVVRKVTDHLSYWIYMQYRPSEEGRSAGGSSDIPELFGAYKALAKLGQKKEALIRLKELERKYLKEMEQHTQNKFTENLKEAEKW</sequence>
<evidence type="ECO:0000313" key="2">
    <source>
        <dbReference type="Proteomes" id="UP000012249"/>
    </source>
</evidence>
<gene>
    <name evidence="1" type="ORF">LEP1GSC043_4257</name>
</gene>
<name>N1U9C5_9LEPT</name>